<comment type="caution">
    <text evidence="3">The sequence shown here is derived from an EMBL/GenBank/DDBJ whole genome shotgun (WGS) entry which is preliminary data.</text>
</comment>
<dbReference type="Proteomes" id="UP000762676">
    <property type="component" value="Unassembled WGS sequence"/>
</dbReference>
<feature type="compositionally biased region" description="Basic and acidic residues" evidence="1">
    <location>
        <begin position="95"/>
        <end position="110"/>
    </location>
</feature>
<feature type="signal peptide" evidence="2">
    <location>
        <begin position="1"/>
        <end position="16"/>
    </location>
</feature>
<name>A0AAV4ITI8_9GAST</name>
<dbReference type="AlphaFoldDB" id="A0AAV4ITI8"/>
<feature type="chain" id="PRO_5043797572" evidence="2">
    <location>
        <begin position="17"/>
        <end position="110"/>
    </location>
</feature>
<evidence type="ECO:0000256" key="2">
    <source>
        <dbReference type="SAM" id="SignalP"/>
    </source>
</evidence>
<sequence length="110" mass="12297">MFLLVKLLVCQSGLEAKHDTYNIEINADDNEDDEFVSEMHESKIPCPGGGGGDDDKIDKDDESNTDLLENNSDNDNSHGDEDNGSDDDDDDDDDIKEKDEEDRMEKRGTI</sequence>
<feature type="compositionally biased region" description="Acidic residues" evidence="1">
    <location>
        <begin position="82"/>
        <end position="94"/>
    </location>
</feature>
<proteinExistence type="predicted"/>
<evidence type="ECO:0000313" key="4">
    <source>
        <dbReference type="Proteomes" id="UP000762676"/>
    </source>
</evidence>
<evidence type="ECO:0000256" key="1">
    <source>
        <dbReference type="SAM" id="MobiDB-lite"/>
    </source>
</evidence>
<organism evidence="3 4">
    <name type="scientific">Elysia marginata</name>
    <dbReference type="NCBI Taxonomy" id="1093978"/>
    <lineage>
        <taxon>Eukaryota</taxon>
        <taxon>Metazoa</taxon>
        <taxon>Spiralia</taxon>
        <taxon>Lophotrochozoa</taxon>
        <taxon>Mollusca</taxon>
        <taxon>Gastropoda</taxon>
        <taxon>Heterobranchia</taxon>
        <taxon>Euthyneura</taxon>
        <taxon>Panpulmonata</taxon>
        <taxon>Sacoglossa</taxon>
        <taxon>Placobranchoidea</taxon>
        <taxon>Plakobranchidae</taxon>
        <taxon>Elysia</taxon>
    </lineage>
</organism>
<gene>
    <name evidence="3" type="ORF">ElyMa_001375300</name>
</gene>
<protein>
    <submittedName>
        <fullName evidence="3">Uncharacterized protein</fullName>
    </submittedName>
</protein>
<keyword evidence="4" id="KW-1185">Reference proteome</keyword>
<feature type="region of interest" description="Disordered" evidence="1">
    <location>
        <begin position="30"/>
        <end position="110"/>
    </location>
</feature>
<evidence type="ECO:0000313" key="3">
    <source>
        <dbReference type="EMBL" id="GFS12607.1"/>
    </source>
</evidence>
<keyword evidence="2" id="KW-0732">Signal</keyword>
<feature type="compositionally biased region" description="Low complexity" evidence="1">
    <location>
        <begin position="65"/>
        <end position="74"/>
    </location>
</feature>
<reference evidence="3 4" key="1">
    <citation type="journal article" date="2021" name="Elife">
        <title>Chloroplast acquisition without the gene transfer in kleptoplastic sea slugs, Plakobranchus ocellatus.</title>
        <authorList>
            <person name="Maeda T."/>
            <person name="Takahashi S."/>
            <person name="Yoshida T."/>
            <person name="Shimamura S."/>
            <person name="Takaki Y."/>
            <person name="Nagai Y."/>
            <person name="Toyoda A."/>
            <person name="Suzuki Y."/>
            <person name="Arimoto A."/>
            <person name="Ishii H."/>
            <person name="Satoh N."/>
            <person name="Nishiyama T."/>
            <person name="Hasebe M."/>
            <person name="Maruyama T."/>
            <person name="Minagawa J."/>
            <person name="Obokata J."/>
            <person name="Shigenobu S."/>
        </authorList>
    </citation>
    <scope>NUCLEOTIDE SEQUENCE [LARGE SCALE GENOMIC DNA]</scope>
</reference>
<accession>A0AAV4ITI8</accession>
<dbReference type="EMBL" id="BMAT01002733">
    <property type="protein sequence ID" value="GFS12607.1"/>
    <property type="molecule type" value="Genomic_DNA"/>
</dbReference>